<proteinExistence type="predicted"/>
<organism evidence="1 2">
    <name type="scientific">Pseudomonas syringae pv. helianthi</name>
    <dbReference type="NCBI Taxonomy" id="251654"/>
    <lineage>
        <taxon>Bacteria</taxon>
        <taxon>Pseudomonadati</taxon>
        <taxon>Pseudomonadota</taxon>
        <taxon>Gammaproteobacteria</taxon>
        <taxon>Pseudomonadales</taxon>
        <taxon>Pseudomonadaceae</taxon>
        <taxon>Pseudomonas</taxon>
    </lineage>
</organism>
<dbReference type="PATRIC" id="fig|251654.3.peg.5165"/>
<dbReference type="EMBL" id="LJQM01000140">
    <property type="protein sequence ID" value="KPX44863.1"/>
    <property type="molecule type" value="Genomic_DNA"/>
</dbReference>
<sequence length="52" mass="5631">MLVSCPLLIAGLNGRFHRLAVSFLPRASINICICPPWITGPYNMHAAARLPG</sequence>
<evidence type="ECO:0000313" key="2">
    <source>
        <dbReference type="Proteomes" id="UP000050557"/>
    </source>
</evidence>
<gene>
    <name evidence="1" type="ORF">ALO68_102365</name>
</gene>
<name>A0A0N8RN82_9PSED</name>
<accession>A0A0N8RN82</accession>
<dbReference type="Proteomes" id="UP000050557">
    <property type="component" value="Unassembled WGS sequence"/>
</dbReference>
<dbReference type="AlphaFoldDB" id="A0A0N8RN82"/>
<comment type="caution">
    <text evidence="1">The sequence shown here is derived from an EMBL/GenBank/DDBJ whole genome shotgun (WGS) entry which is preliminary data.</text>
</comment>
<protein>
    <submittedName>
        <fullName evidence="1">Uncharacterized protein</fullName>
    </submittedName>
</protein>
<evidence type="ECO:0000313" key="1">
    <source>
        <dbReference type="EMBL" id="KPX44863.1"/>
    </source>
</evidence>
<reference evidence="1 2" key="1">
    <citation type="submission" date="2015-09" db="EMBL/GenBank/DDBJ databases">
        <title>Genome announcement of multiple Pseudomonas syringae strains.</title>
        <authorList>
            <person name="Thakur S."/>
            <person name="Wang P.W."/>
            <person name="Gong Y."/>
            <person name="Weir B.S."/>
            <person name="Guttman D.S."/>
        </authorList>
    </citation>
    <scope>NUCLEOTIDE SEQUENCE [LARGE SCALE GENOMIC DNA]</scope>
    <source>
        <strain evidence="1 2">ICMP4531</strain>
    </source>
</reference>